<evidence type="ECO:0000313" key="3">
    <source>
        <dbReference type="EMBL" id="RJP16688.1"/>
    </source>
</evidence>
<keyword evidence="2" id="KW-0812">Transmembrane</keyword>
<accession>A0A3A4N453</accession>
<proteinExistence type="predicted"/>
<feature type="transmembrane region" description="Helical" evidence="2">
    <location>
        <begin position="284"/>
        <end position="307"/>
    </location>
</feature>
<dbReference type="EMBL" id="QZKU01000124">
    <property type="protein sequence ID" value="RJP16688.1"/>
    <property type="molecule type" value="Genomic_DNA"/>
</dbReference>
<sequence>MKKVVGKILETVDLSDSELEKAAMAVFTRTHPQKLLDDPRELLRIARLGQVKKPKRKPAQSSPSRSNSTIRLDQRVTCWYGKKDHLEKLKRERDISDDVYSSTIKPIFKVASTDDLTVEEMDKIISEFDSLFPPAIGERDEEREVALEEPENGQQIGVALGGRKEDDDSFRAYLFETHGWHYKIKIKKARRLDMMMKSREMPESFILEALNTVGFQRLSLLQKKRAIEIAANQGFLDAAHFIAGSTSINLFNYGHWIVYAVFLLAAIVNVIVARDHFRAERSLLGILAIFSIFILPRVALAFVLLAGRRQNVSLNMPPFLRNIYPKTMRSYGGDLLSGLFIGFNRKKLAREAMWLAISLVPVVAFLYYNG</sequence>
<reference evidence="3 4" key="1">
    <citation type="journal article" date="2017" name="ISME J.">
        <title>Energy and carbon metabolisms in a deep terrestrial subsurface fluid microbial community.</title>
        <authorList>
            <person name="Momper L."/>
            <person name="Jungbluth S.P."/>
            <person name="Lee M.D."/>
            <person name="Amend J.P."/>
        </authorList>
    </citation>
    <scope>NUCLEOTIDE SEQUENCE [LARGE SCALE GENOMIC DNA]</scope>
    <source>
        <strain evidence="3">SURF_5</strain>
    </source>
</reference>
<feature type="region of interest" description="Disordered" evidence="1">
    <location>
        <begin position="49"/>
        <end position="69"/>
    </location>
</feature>
<gene>
    <name evidence="3" type="ORF">C4520_18060</name>
</gene>
<feature type="transmembrane region" description="Helical" evidence="2">
    <location>
        <begin position="253"/>
        <end position="272"/>
    </location>
</feature>
<keyword evidence="2" id="KW-0472">Membrane</keyword>
<evidence type="ECO:0000256" key="2">
    <source>
        <dbReference type="SAM" id="Phobius"/>
    </source>
</evidence>
<evidence type="ECO:0000256" key="1">
    <source>
        <dbReference type="SAM" id="MobiDB-lite"/>
    </source>
</evidence>
<name>A0A3A4N453_ABYX5</name>
<protein>
    <submittedName>
        <fullName evidence="3">Uncharacterized protein</fullName>
    </submittedName>
</protein>
<evidence type="ECO:0000313" key="4">
    <source>
        <dbReference type="Proteomes" id="UP000265882"/>
    </source>
</evidence>
<dbReference type="Proteomes" id="UP000265882">
    <property type="component" value="Unassembled WGS sequence"/>
</dbReference>
<keyword evidence="2" id="KW-1133">Transmembrane helix</keyword>
<feature type="transmembrane region" description="Helical" evidence="2">
    <location>
        <begin position="352"/>
        <end position="368"/>
    </location>
</feature>
<organism evidence="3 4">
    <name type="scientific">Abyssobacteria bacterium (strain SURF_5)</name>
    <dbReference type="NCBI Taxonomy" id="2093360"/>
    <lineage>
        <taxon>Bacteria</taxon>
        <taxon>Pseudomonadati</taxon>
        <taxon>Candidatus Hydrogenedentota</taxon>
        <taxon>Candidatus Abyssobacteria</taxon>
    </lineage>
</organism>
<feature type="compositionally biased region" description="Polar residues" evidence="1">
    <location>
        <begin position="59"/>
        <end position="69"/>
    </location>
</feature>
<comment type="caution">
    <text evidence="3">The sequence shown here is derived from an EMBL/GenBank/DDBJ whole genome shotgun (WGS) entry which is preliminary data.</text>
</comment>
<dbReference type="AlphaFoldDB" id="A0A3A4N453"/>